<keyword evidence="1" id="KW-0472">Membrane</keyword>
<reference evidence="2 3" key="1">
    <citation type="submission" date="2021-01" db="EMBL/GenBank/DDBJ databases">
        <title>Whole genome shotgun sequence of Asanoa iriomotensis NBRC 100142.</title>
        <authorList>
            <person name="Komaki H."/>
            <person name="Tamura T."/>
        </authorList>
    </citation>
    <scope>NUCLEOTIDE SEQUENCE [LARGE SCALE GENOMIC DNA]</scope>
    <source>
        <strain evidence="2 3">NBRC 100142</strain>
    </source>
</reference>
<gene>
    <name evidence="2" type="ORF">Air01nite_62270</name>
</gene>
<evidence type="ECO:0000256" key="1">
    <source>
        <dbReference type="SAM" id="Phobius"/>
    </source>
</evidence>
<organism evidence="2 3">
    <name type="scientific">Asanoa iriomotensis</name>
    <dbReference type="NCBI Taxonomy" id="234613"/>
    <lineage>
        <taxon>Bacteria</taxon>
        <taxon>Bacillati</taxon>
        <taxon>Actinomycetota</taxon>
        <taxon>Actinomycetes</taxon>
        <taxon>Micromonosporales</taxon>
        <taxon>Micromonosporaceae</taxon>
        <taxon>Asanoa</taxon>
    </lineage>
</organism>
<dbReference type="EMBL" id="BONC01000061">
    <property type="protein sequence ID" value="GIF60132.1"/>
    <property type="molecule type" value="Genomic_DNA"/>
</dbReference>
<protein>
    <submittedName>
        <fullName evidence="2">Uncharacterized protein</fullName>
    </submittedName>
</protein>
<comment type="caution">
    <text evidence="2">The sequence shown here is derived from an EMBL/GenBank/DDBJ whole genome shotgun (WGS) entry which is preliminary data.</text>
</comment>
<keyword evidence="3" id="KW-1185">Reference proteome</keyword>
<evidence type="ECO:0000313" key="2">
    <source>
        <dbReference type="EMBL" id="GIF60132.1"/>
    </source>
</evidence>
<feature type="transmembrane region" description="Helical" evidence="1">
    <location>
        <begin position="133"/>
        <end position="157"/>
    </location>
</feature>
<proteinExistence type="predicted"/>
<keyword evidence="1" id="KW-1133">Transmembrane helix</keyword>
<keyword evidence="1" id="KW-0812">Transmembrane</keyword>
<name>A0ABQ4CBH7_9ACTN</name>
<feature type="transmembrane region" description="Helical" evidence="1">
    <location>
        <begin position="101"/>
        <end position="121"/>
    </location>
</feature>
<sequence length="533" mass="59477">MADIFAQRRRWAAPSYGFDLITVLRNVRTAWWLSTARGTLLLGAIIVAAAVTPFAASLASVAMLIWWLIGIRLRITGQFVQSLFKPNPPEFYQQLEYRRKWATNSLVAVVLAAAVAYGIRLSRRGGEVGAAELRAQLVPCLLLLTAIVGIVVGTALLQATFLSRLRHVGHGPIPSGRLRHLDMEQHHTVTVYSGPYPFIGSGYQLATWSFAQRLVVAPDDLATAFGSVADRLSGKKAPRPSLDDNLDDLTAETQRSEREREFDEPPFKTGQLIGYLEERLLALRDEKDEELRLPGLRVRHRVFVPGIESEWIPDLDDKFIVGRSIANPSLPLRHHLACEVSSWGGEIYTIVFIHISLQGKSLYIEFSTCVLPPTRAQYHVFDESGKIGLKHAIVSAARSAWHFPSYLVRSPFDLWRLARYSTAVLIGLPGRSRAVRRGLDVGAKLSVRELGADIHTHDWFQFRDSRKHWKIIERRLLASVLDFLQDRGVDVTEYRQRSIEVLNRGIINTGSGTVDVSGVVGDHSSVQTGTQSA</sequence>
<feature type="transmembrane region" description="Helical" evidence="1">
    <location>
        <begin position="40"/>
        <end position="69"/>
    </location>
</feature>
<accession>A0ABQ4CBH7</accession>
<dbReference type="RefSeq" id="WP_203706953.1">
    <property type="nucleotide sequence ID" value="NZ_BAAALU010000003.1"/>
</dbReference>
<dbReference type="Proteomes" id="UP000624325">
    <property type="component" value="Unassembled WGS sequence"/>
</dbReference>
<evidence type="ECO:0000313" key="3">
    <source>
        <dbReference type="Proteomes" id="UP000624325"/>
    </source>
</evidence>